<dbReference type="PANTHER" id="PTHR11929:SF194">
    <property type="entry name" value="ALPHA-(1,3)-FUCOSYLTRANSFERASE 10"/>
    <property type="match status" value="1"/>
</dbReference>
<evidence type="ECO:0000256" key="1">
    <source>
        <dbReference type="ARBA" id="ARBA00008919"/>
    </source>
</evidence>
<evidence type="ECO:0000256" key="2">
    <source>
        <dbReference type="ARBA" id="ARBA00022676"/>
    </source>
</evidence>
<dbReference type="Gene3D" id="3.40.50.11660">
    <property type="entry name" value="Glycosyl transferase family 10, C-terminal domain"/>
    <property type="match status" value="1"/>
</dbReference>
<dbReference type="GO" id="GO:0016020">
    <property type="term" value="C:membrane"/>
    <property type="evidence" value="ECO:0007669"/>
    <property type="project" value="InterPro"/>
</dbReference>
<sequence length="318" mass="37264">MTSIDNSATKALETMILGEKDEKSPKSIKLKLFSPFDNDYHRHWEHRLMSKSKVWTSHGISLTWVHDANEADYHILQNKLGGIGQYNPKKGLQLRMEPDVHYQMYDDYFDKKSNKFIHSFTDHNSIEWHVNQTYDQLKEDIRSDQPCYKKDKLISAIISGHSHRDAYKMRHDFASYLASIKGFDLYGRDKLDLYCYKGSLPYMNKDSGLLPYKYTFASENCVEKGYFTEKIVDAILCECLCFYWGCPNISEFIDERAYIWIDLTKPEEAIKVIRKAIKDDEYSKRLPYIKLAKKKIIDELQIMPSLAKVISELEAKKS</sequence>
<proteinExistence type="inferred from homology"/>
<comment type="similarity">
    <text evidence="1">Belongs to the glycosyltransferase 10 family.</text>
</comment>
<dbReference type="EMBL" id="MK072501">
    <property type="protein sequence ID" value="AYV86325.1"/>
    <property type="molecule type" value="Genomic_DNA"/>
</dbReference>
<protein>
    <submittedName>
        <fullName evidence="5">Glycosyltransferase</fullName>
    </submittedName>
</protein>
<organism evidence="5">
    <name type="scientific">Solumvirus sp</name>
    <dbReference type="NCBI Taxonomy" id="2487773"/>
    <lineage>
        <taxon>Viruses</taxon>
        <taxon>Pithoviruses</taxon>
    </lineage>
</organism>
<evidence type="ECO:0000259" key="4">
    <source>
        <dbReference type="Pfam" id="PF00852"/>
    </source>
</evidence>
<accession>A0A3G5AGI6</accession>
<evidence type="ECO:0000313" key="5">
    <source>
        <dbReference type="EMBL" id="AYV86325.1"/>
    </source>
</evidence>
<dbReference type="SUPFAM" id="SSF53756">
    <property type="entry name" value="UDP-Glycosyltransferase/glycogen phosphorylase"/>
    <property type="match status" value="1"/>
</dbReference>
<name>A0A3G5AGI6_9VIRU</name>
<dbReference type="InterPro" id="IPR055270">
    <property type="entry name" value="Glyco_tran_10_C"/>
</dbReference>
<keyword evidence="3 5" id="KW-0808">Transferase</keyword>
<reference evidence="5" key="1">
    <citation type="submission" date="2018-10" db="EMBL/GenBank/DDBJ databases">
        <title>Hidden diversity of soil giant viruses.</title>
        <authorList>
            <person name="Schulz F."/>
            <person name="Alteio L."/>
            <person name="Goudeau D."/>
            <person name="Ryan E.M."/>
            <person name="Malmstrom R.R."/>
            <person name="Blanchard J."/>
            <person name="Woyke T."/>
        </authorList>
    </citation>
    <scope>NUCLEOTIDE SEQUENCE</scope>
    <source>
        <strain evidence="5">SMV1</strain>
    </source>
</reference>
<dbReference type="InterPro" id="IPR001503">
    <property type="entry name" value="Glyco_trans_10"/>
</dbReference>
<dbReference type="InterPro" id="IPR038577">
    <property type="entry name" value="GT10-like_C_sf"/>
</dbReference>
<dbReference type="PANTHER" id="PTHR11929">
    <property type="entry name" value="ALPHA- 1,3 -FUCOSYLTRANSFERASE"/>
    <property type="match status" value="1"/>
</dbReference>
<dbReference type="GO" id="GO:0046920">
    <property type="term" value="F:alpha-(1-&gt;3)-fucosyltransferase activity"/>
    <property type="evidence" value="ECO:0007669"/>
    <property type="project" value="TreeGrafter"/>
</dbReference>
<feature type="domain" description="Fucosyltransferase C-terminal" evidence="4">
    <location>
        <begin position="149"/>
        <end position="281"/>
    </location>
</feature>
<keyword evidence="2" id="KW-0328">Glycosyltransferase</keyword>
<evidence type="ECO:0000256" key="3">
    <source>
        <dbReference type="ARBA" id="ARBA00022679"/>
    </source>
</evidence>
<dbReference type="Pfam" id="PF00852">
    <property type="entry name" value="Glyco_transf_10"/>
    <property type="match status" value="1"/>
</dbReference>
<gene>
    <name evidence="5" type="ORF">Solumvirus4_23</name>
</gene>